<feature type="signal peptide" evidence="7">
    <location>
        <begin position="1"/>
        <end position="20"/>
    </location>
</feature>
<dbReference type="EMBL" id="CAJVRM010000313">
    <property type="protein sequence ID" value="CAG8979454.1"/>
    <property type="molecule type" value="Genomic_DNA"/>
</dbReference>
<feature type="domain" description="Glycoside hydrolase family 5" evidence="8">
    <location>
        <begin position="45"/>
        <end position="361"/>
    </location>
</feature>
<dbReference type="EC" id="3.2.1.4" evidence="3"/>
<organism evidence="9 10">
    <name type="scientific">Hymenoscyphus albidus</name>
    <dbReference type="NCBI Taxonomy" id="595503"/>
    <lineage>
        <taxon>Eukaryota</taxon>
        <taxon>Fungi</taxon>
        <taxon>Dikarya</taxon>
        <taxon>Ascomycota</taxon>
        <taxon>Pezizomycotina</taxon>
        <taxon>Leotiomycetes</taxon>
        <taxon>Helotiales</taxon>
        <taxon>Helotiaceae</taxon>
        <taxon>Hymenoscyphus</taxon>
    </lineage>
</organism>
<proteinExistence type="inferred from homology"/>
<dbReference type="OrthoDB" id="5823761at2759"/>
<dbReference type="Proteomes" id="UP000701801">
    <property type="component" value="Unassembled WGS sequence"/>
</dbReference>
<evidence type="ECO:0000256" key="4">
    <source>
        <dbReference type="ARBA" id="ARBA00022801"/>
    </source>
</evidence>
<comment type="catalytic activity">
    <reaction evidence="1">
        <text>Endohydrolysis of (1-&gt;4)-beta-D-glucosidic linkages in cellulose, lichenin and cereal beta-D-glucans.</text>
        <dbReference type="EC" id="3.2.1.4"/>
    </reaction>
</comment>
<dbReference type="SUPFAM" id="SSF51445">
    <property type="entry name" value="(Trans)glycosidases"/>
    <property type="match status" value="1"/>
</dbReference>
<evidence type="ECO:0000256" key="1">
    <source>
        <dbReference type="ARBA" id="ARBA00000966"/>
    </source>
</evidence>
<name>A0A9N9Q8Y0_9HELO</name>
<keyword evidence="10" id="KW-1185">Reference proteome</keyword>
<reference evidence="9" key="1">
    <citation type="submission" date="2021-07" db="EMBL/GenBank/DDBJ databases">
        <authorList>
            <person name="Durling M."/>
        </authorList>
    </citation>
    <scope>NUCLEOTIDE SEQUENCE</scope>
</reference>
<dbReference type="AlphaFoldDB" id="A0A9N9Q8Y0"/>
<dbReference type="PANTHER" id="PTHR34142:SF1">
    <property type="entry name" value="GLYCOSIDE HYDROLASE FAMILY 5 DOMAIN-CONTAINING PROTEIN"/>
    <property type="match status" value="1"/>
</dbReference>
<dbReference type="Gene3D" id="3.20.20.80">
    <property type="entry name" value="Glycosidases"/>
    <property type="match status" value="1"/>
</dbReference>
<dbReference type="GO" id="GO:0008810">
    <property type="term" value="F:cellulase activity"/>
    <property type="evidence" value="ECO:0007669"/>
    <property type="project" value="UniProtKB-EC"/>
</dbReference>
<dbReference type="InterPro" id="IPR001547">
    <property type="entry name" value="Glyco_hydro_5"/>
</dbReference>
<accession>A0A9N9Q8Y0</accession>
<evidence type="ECO:0000313" key="9">
    <source>
        <dbReference type="EMBL" id="CAG8979454.1"/>
    </source>
</evidence>
<comment type="caution">
    <text evidence="9">The sequence shown here is derived from an EMBL/GenBank/DDBJ whole genome shotgun (WGS) entry which is preliminary data.</text>
</comment>
<evidence type="ECO:0000259" key="8">
    <source>
        <dbReference type="Pfam" id="PF00150"/>
    </source>
</evidence>
<evidence type="ECO:0000256" key="5">
    <source>
        <dbReference type="ARBA" id="ARBA00023295"/>
    </source>
</evidence>
<evidence type="ECO:0000256" key="7">
    <source>
        <dbReference type="SAM" id="SignalP"/>
    </source>
</evidence>
<protein>
    <recommendedName>
        <fullName evidence="3">cellulase</fullName>
        <ecNumber evidence="3">3.2.1.4</ecNumber>
    </recommendedName>
</protein>
<dbReference type="GO" id="GO:0009251">
    <property type="term" value="P:glucan catabolic process"/>
    <property type="evidence" value="ECO:0007669"/>
    <property type="project" value="TreeGrafter"/>
</dbReference>
<keyword evidence="4 6" id="KW-0378">Hydrolase</keyword>
<comment type="similarity">
    <text evidence="2 6">Belongs to the glycosyl hydrolase 5 (cellulase A) family.</text>
</comment>
<evidence type="ECO:0000256" key="2">
    <source>
        <dbReference type="ARBA" id="ARBA00005641"/>
    </source>
</evidence>
<dbReference type="InterPro" id="IPR017853">
    <property type="entry name" value="GH"/>
</dbReference>
<dbReference type="Pfam" id="PF00150">
    <property type="entry name" value="Cellulase"/>
    <property type="match status" value="1"/>
</dbReference>
<feature type="chain" id="PRO_5040171997" description="cellulase" evidence="7">
    <location>
        <begin position="21"/>
        <end position="431"/>
    </location>
</feature>
<evidence type="ECO:0000256" key="6">
    <source>
        <dbReference type="RuleBase" id="RU361153"/>
    </source>
</evidence>
<evidence type="ECO:0000256" key="3">
    <source>
        <dbReference type="ARBA" id="ARBA00012601"/>
    </source>
</evidence>
<evidence type="ECO:0000313" key="10">
    <source>
        <dbReference type="Proteomes" id="UP000701801"/>
    </source>
</evidence>
<keyword evidence="7" id="KW-0732">Signal</keyword>
<dbReference type="PANTHER" id="PTHR34142">
    <property type="entry name" value="ENDO-BETA-1,4-GLUCANASE A"/>
    <property type="match status" value="1"/>
</dbReference>
<gene>
    <name evidence="9" type="ORF">HYALB_00012954</name>
</gene>
<sequence>MLLVKALTALAIVAVEKAAATIFYAGVSESSGEFGVWSATGTKGTGLPGRFGVDYSFIDKSAIDIFVDTNKINTFRIAFLLERMCPLSYGLGAKFNETHFDYYADAVHYITKTKGAYAILDPHNYMRYNDPSSQPMSGSVIGNSSDVTAATTKQFGEFWKELASRFKHNERVIFSIMNEVSIYVFNRGFGMLLTELNSHMIWKPVWYSLITKQPWMESDHLGQSNCKDFITPINNQNSHNCRILAPGNQWSGGHSFTQSWVGYSPSSAEALVNLTDPLKNLAFDVHEYLDVDFSGSHSECASPADTNLADLTSWLKANSFKAMITEFGAANGTQCQPYLEGILEYMRDNPEYIGWTAWAAGPFWGANSACCADSKQWGSLEPTSMAADRGPGMYETVFCDLGLGIMQKFVPKKLVWKGVSSVNGGNLTTRR</sequence>
<keyword evidence="5 6" id="KW-0326">Glycosidase</keyword>